<dbReference type="Proteomes" id="UP000297245">
    <property type="component" value="Unassembled WGS sequence"/>
</dbReference>
<evidence type="ECO:0000313" key="3">
    <source>
        <dbReference type="Proteomes" id="UP000297245"/>
    </source>
</evidence>
<keyword evidence="3" id="KW-1185">Reference proteome</keyword>
<dbReference type="EMBL" id="ML179205">
    <property type="protein sequence ID" value="THU95229.1"/>
    <property type="molecule type" value="Genomic_DNA"/>
</dbReference>
<organism evidence="2 3">
    <name type="scientific">Dendrothele bispora (strain CBS 962.96)</name>
    <dbReference type="NCBI Taxonomy" id="1314807"/>
    <lineage>
        <taxon>Eukaryota</taxon>
        <taxon>Fungi</taxon>
        <taxon>Dikarya</taxon>
        <taxon>Basidiomycota</taxon>
        <taxon>Agaricomycotina</taxon>
        <taxon>Agaricomycetes</taxon>
        <taxon>Agaricomycetidae</taxon>
        <taxon>Agaricales</taxon>
        <taxon>Agaricales incertae sedis</taxon>
        <taxon>Dendrothele</taxon>
    </lineage>
</organism>
<proteinExistence type="predicted"/>
<feature type="domain" description="DUF5648" evidence="1">
    <location>
        <begin position="1"/>
        <end position="70"/>
    </location>
</feature>
<reference evidence="2 3" key="1">
    <citation type="journal article" date="2019" name="Nat. Ecol. Evol.">
        <title>Megaphylogeny resolves global patterns of mushroom evolution.</title>
        <authorList>
            <person name="Varga T."/>
            <person name="Krizsan K."/>
            <person name="Foldi C."/>
            <person name="Dima B."/>
            <person name="Sanchez-Garcia M."/>
            <person name="Sanchez-Ramirez S."/>
            <person name="Szollosi G.J."/>
            <person name="Szarkandi J.G."/>
            <person name="Papp V."/>
            <person name="Albert L."/>
            <person name="Andreopoulos W."/>
            <person name="Angelini C."/>
            <person name="Antonin V."/>
            <person name="Barry K.W."/>
            <person name="Bougher N.L."/>
            <person name="Buchanan P."/>
            <person name="Buyck B."/>
            <person name="Bense V."/>
            <person name="Catcheside P."/>
            <person name="Chovatia M."/>
            <person name="Cooper J."/>
            <person name="Damon W."/>
            <person name="Desjardin D."/>
            <person name="Finy P."/>
            <person name="Geml J."/>
            <person name="Haridas S."/>
            <person name="Hughes K."/>
            <person name="Justo A."/>
            <person name="Karasinski D."/>
            <person name="Kautmanova I."/>
            <person name="Kiss B."/>
            <person name="Kocsube S."/>
            <person name="Kotiranta H."/>
            <person name="LaButti K.M."/>
            <person name="Lechner B.E."/>
            <person name="Liimatainen K."/>
            <person name="Lipzen A."/>
            <person name="Lukacs Z."/>
            <person name="Mihaltcheva S."/>
            <person name="Morgado L.N."/>
            <person name="Niskanen T."/>
            <person name="Noordeloos M.E."/>
            <person name="Ohm R.A."/>
            <person name="Ortiz-Santana B."/>
            <person name="Ovrebo C."/>
            <person name="Racz N."/>
            <person name="Riley R."/>
            <person name="Savchenko A."/>
            <person name="Shiryaev A."/>
            <person name="Soop K."/>
            <person name="Spirin V."/>
            <person name="Szebenyi C."/>
            <person name="Tomsovsky M."/>
            <person name="Tulloss R.E."/>
            <person name="Uehling J."/>
            <person name="Grigoriev I.V."/>
            <person name="Vagvolgyi C."/>
            <person name="Papp T."/>
            <person name="Martin F.M."/>
            <person name="Miettinen O."/>
            <person name="Hibbett D.S."/>
            <person name="Nagy L.G."/>
        </authorList>
    </citation>
    <scope>NUCLEOTIDE SEQUENCE [LARGE SCALE GENOMIC DNA]</scope>
    <source>
        <strain evidence="2 3">CBS 962.96</strain>
    </source>
</reference>
<dbReference type="InterPro" id="IPR043708">
    <property type="entry name" value="DUF5648"/>
</dbReference>
<dbReference type="OrthoDB" id="9971254at2759"/>
<name>A0A4S8LZP6_DENBC</name>
<dbReference type="Pfam" id="PF18885">
    <property type="entry name" value="DUF5648"/>
    <property type="match status" value="1"/>
</dbReference>
<sequence>YRIYLLTITDHFYTISEEIDRATTTDGYNDEGIEGHVYFGDSPEGCGGELFFRMYNRRGEDHFYTMSSGE</sequence>
<gene>
    <name evidence="2" type="ORF">K435DRAFT_607535</name>
</gene>
<accession>A0A4S8LZP6</accession>
<dbReference type="AlphaFoldDB" id="A0A4S8LZP6"/>
<feature type="non-terminal residue" evidence="2">
    <location>
        <position position="1"/>
    </location>
</feature>
<feature type="non-terminal residue" evidence="2">
    <location>
        <position position="70"/>
    </location>
</feature>
<protein>
    <recommendedName>
        <fullName evidence="1">DUF5648 domain-containing protein</fullName>
    </recommendedName>
</protein>
<evidence type="ECO:0000313" key="2">
    <source>
        <dbReference type="EMBL" id="THU95229.1"/>
    </source>
</evidence>
<evidence type="ECO:0000259" key="1">
    <source>
        <dbReference type="Pfam" id="PF18885"/>
    </source>
</evidence>